<protein>
    <recommendedName>
        <fullName evidence="5">HTH araC/xylS-type domain-containing protein</fullName>
    </recommendedName>
</protein>
<keyword evidence="3" id="KW-0804">Transcription</keyword>
<evidence type="ECO:0000256" key="3">
    <source>
        <dbReference type="ARBA" id="ARBA00023163"/>
    </source>
</evidence>
<evidence type="ECO:0000313" key="6">
    <source>
        <dbReference type="EMBL" id="EYC52774.1"/>
    </source>
</evidence>
<feature type="domain" description="HTH araC/xylS-type" evidence="5">
    <location>
        <begin position="220"/>
        <end position="322"/>
    </location>
</feature>
<dbReference type="Pfam" id="PF12833">
    <property type="entry name" value="HTH_18"/>
    <property type="match status" value="1"/>
</dbReference>
<proteinExistence type="predicted"/>
<sequence>MPSLTPGPASTRHFSVDATPGPMRAQQFQREMRSIFAINLAVSSPPERPLKAEVQGYHGRNLRFASLRFSPHSTASPHAAPLDDSRLLVACHKQGSAIVAQGGRESQIEAGDFFVIDPSKPFHIHTTECHVQSVYIKPHALRRVLPQWEALTARAIHPDCKLANLFTLMLDQLVSLAPSMTEETADDIAEALPHLLAPALRSLESEPEDAPTRLRELHRHRILRYVRDNLWDSQLDANAIARGVQLSARHVYDLFAEKDGETLMKWVWKQRLQLCRRDLEEPTLSARSISEIAYTWGFSNVSHFSRAFKAAYGIGPREFRNQRQVAH</sequence>
<dbReference type="eggNOG" id="COG2207">
    <property type="taxonomic scope" value="Bacteria"/>
</dbReference>
<dbReference type="AlphaFoldDB" id="A0A016XKZ4"/>
<dbReference type="PANTHER" id="PTHR46796:SF6">
    <property type="entry name" value="ARAC SUBFAMILY"/>
    <property type="match status" value="1"/>
</dbReference>
<gene>
    <name evidence="6" type="ORF">AZ34_03345</name>
</gene>
<dbReference type="Gene3D" id="1.10.10.60">
    <property type="entry name" value="Homeodomain-like"/>
    <property type="match status" value="1"/>
</dbReference>
<dbReference type="EMBL" id="JEMG01000001">
    <property type="protein sequence ID" value="EYC52774.1"/>
    <property type="molecule type" value="Genomic_DNA"/>
</dbReference>
<dbReference type="InterPro" id="IPR050204">
    <property type="entry name" value="AraC_XylS_family_regulators"/>
</dbReference>
<dbReference type="PROSITE" id="PS01124">
    <property type="entry name" value="HTH_ARAC_FAMILY_2"/>
    <property type="match status" value="1"/>
</dbReference>
<dbReference type="SUPFAM" id="SSF46689">
    <property type="entry name" value="Homeodomain-like"/>
    <property type="match status" value="1"/>
</dbReference>
<feature type="region of interest" description="Disordered" evidence="4">
    <location>
        <begin position="1"/>
        <end position="21"/>
    </location>
</feature>
<organism evidence="6 7">
    <name type="scientific">Hylemonella gracilis str. Niagara R</name>
    <dbReference type="NCBI Taxonomy" id="1458275"/>
    <lineage>
        <taxon>Bacteria</taxon>
        <taxon>Pseudomonadati</taxon>
        <taxon>Pseudomonadota</taxon>
        <taxon>Betaproteobacteria</taxon>
        <taxon>Burkholderiales</taxon>
        <taxon>Comamonadaceae</taxon>
        <taxon>Hylemonella</taxon>
    </lineage>
</organism>
<dbReference type="GO" id="GO:0003700">
    <property type="term" value="F:DNA-binding transcription factor activity"/>
    <property type="evidence" value="ECO:0007669"/>
    <property type="project" value="InterPro"/>
</dbReference>
<keyword evidence="2" id="KW-0238">DNA-binding</keyword>
<dbReference type="PRINTS" id="PR00032">
    <property type="entry name" value="HTHARAC"/>
</dbReference>
<dbReference type="InterPro" id="IPR009057">
    <property type="entry name" value="Homeodomain-like_sf"/>
</dbReference>
<dbReference type="STRING" id="1458275.AZ34_03345"/>
<evidence type="ECO:0000259" key="5">
    <source>
        <dbReference type="PROSITE" id="PS01124"/>
    </source>
</evidence>
<dbReference type="Proteomes" id="UP000023268">
    <property type="component" value="Unassembled WGS sequence"/>
</dbReference>
<evidence type="ECO:0000256" key="2">
    <source>
        <dbReference type="ARBA" id="ARBA00023125"/>
    </source>
</evidence>
<dbReference type="InterPro" id="IPR035418">
    <property type="entry name" value="AraC-bd_2"/>
</dbReference>
<dbReference type="GO" id="GO:0043565">
    <property type="term" value="F:sequence-specific DNA binding"/>
    <property type="evidence" value="ECO:0007669"/>
    <property type="project" value="InterPro"/>
</dbReference>
<reference evidence="6 7" key="1">
    <citation type="submission" date="2014-02" db="EMBL/GenBank/DDBJ databases">
        <title>Draft Genome of Hylemonella gracilis isolated from the Niagara River.</title>
        <authorList>
            <person name="Pawlowski D.R."/>
            <person name="Koudelka G.B."/>
        </authorList>
    </citation>
    <scope>NUCLEOTIDE SEQUENCE [LARGE SCALE GENOMIC DNA]</scope>
    <source>
        <strain evidence="6 7">Niagara R</strain>
    </source>
</reference>
<comment type="caution">
    <text evidence="6">The sequence shown here is derived from an EMBL/GenBank/DDBJ whole genome shotgun (WGS) entry which is preliminary data.</text>
</comment>
<evidence type="ECO:0000256" key="4">
    <source>
        <dbReference type="SAM" id="MobiDB-lite"/>
    </source>
</evidence>
<dbReference type="PANTHER" id="PTHR46796">
    <property type="entry name" value="HTH-TYPE TRANSCRIPTIONAL ACTIVATOR RHAS-RELATED"/>
    <property type="match status" value="1"/>
</dbReference>
<dbReference type="Pfam" id="PF14525">
    <property type="entry name" value="AraC_binding_2"/>
    <property type="match status" value="1"/>
</dbReference>
<evidence type="ECO:0000256" key="1">
    <source>
        <dbReference type="ARBA" id="ARBA00023015"/>
    </source>
</evidence>
<evidence type="ECO:0000313" key="7">
    <source>
        <dbReference type="Proteomes" id="UP000023268"/>
    </source>
</evidence>
<name>A0A016XKZ4_9BURK</name>
<dbReference type="InterPro" id="IPR018060">
    <property type="entry name" value="HTH_AraC"/>
</dbReference>
<accession>A0A016XKZ4</accession>
<keyword evidence="1" id="KW-0805">Transcription regulation</keyword>
<dbReference type="InterPro" id="IPR020449">
    <property type="entry name" value="Tscrpt_reg_AraC-type_HTH"/>
</dbReference>
<dbReference type="SMART" id="SM00342">
    <property type="entry name" value="HTH_ARAC"/>
    <property type="match status" value="1"/>
</dbReference>